<dbReference type="EMBL" id="CP000804">
    <property type="protein sequence ID" value="ABU58488.1"/>
    <property type="molecule type" value="Genomic_DNA"/>
</dbReference>
<evidence type="ECO:0000256" key="1">
    <source>
        <dbReference type="ARBA" id="ARBA00006723"/>
    </source>
</evidence>
<name>A7NLU0_ROSCS</name>
<organism evidence="5 6">
    <name type="scientific">Roseiflexus castenholzii (strain DSM 13941 / HLO8)</name>
    <dbReference type="NCBI Taxonomy" id="383372"/>
    <lineage>
        <taxon>Bacteria</taxon>
        <taxon>Bacillati</taxon>
        <taxon>Chloroflexota</taxon>
        <taxon>Chloroflexia</taxon>
        <taxon>Chloroflexales</taxon>
        <taxon>Roseiflexineae</taxon>
        <taxon>Roseiflexaceae</taxon>
        <taxon>Roseiflexus</taxon>
    </lineage>
</organism>
<dbReference type="EC" id="5.3.2.-" evidence="3"/>
<gene>
    <name evidence="5" type="ordered locus">Rcas_2408</name>
</gene>
<accession>A7NLU0</accession>
<evidence type="ECO:0000313" key="6">
    <source>
        <dbReference type="Proteomes" id="UP000000263"/>
    </source>
</evidence>
<dbReference type="SUPFAM" id="SSF55331">
    <property type="entry name" value="Tautomerase/MIF"/>
    <property type="match status" value="1"/>
</dbReference>
<dbReference type="InterPro" id="IPR018191">
    <property type="entry name" value="4-OT"/>
</dbReference>
<evidence type="ECO:0000256" key="3">
    <source>
        <dbReference type="RuleBase" id="RU362032"/>
    </source>
</evidence>
<comment type="similarity">
    <text evidence="1 3">Belongs to the 4-oxalocrotonate tautomerase family.</text>
</comment>
<dbReference type="Proteomes" id="UP000000263">
    <property type="component" value="Chromosome"/>
</dbReference>
<dbReference type="PANTHER" id="PTHR35530">
    <property type="entry name" value="TAUTOMERASE-RELATED"/>
    <property type="match status" value="1"/>
</dbReference>
<dbReference type="AlphaFoldDB" id="A7NLU0"/>
<dbReference type="GO" id="GO:0016853">
    <property type="term" value="F:isomerase activity"/>
    <property type="evidence" value="ECO:0007669"/>
    <property type="project" value="UniProtKB-UniRule"/>
</dbReference>
<dbReference type="Gene3D" id="3.30.429.10">
    <property type="entry name" value="Macrophage Migration Inhibitory Factor"/>
    <property type="match status" value="1"/>
</dbReference>
<reference evidence="5 6" key="1">
    <citation type="submission" date="2007-08" db="EMBL/GenBank/DDBJ databases">
        <title>Complete sequence of Roseiflexus castenholzii DSM 13941.</title>
        <authorList>
            <consortium name="US DOE Joint Genome Institute"/>
            <person name="Copeland A."/>
            <person name="Lucas S."/>
            <person name="Lapidus A."/>
            <person name="Barry K."/>
            <person name="Glavina del Rio T."/>
            <person name="Dalin E."/>
            <person name="Tice H."/>
            <person name="Pitluck S."/>
            <person name="Thompson L.S."/>
            <person name="Brettin T."/>
            <person name="Bruce D."/>
            <person name="Detter J.C."/>
            <person name="Han C."/>
            <person name="Tapia R."/>
            <person name="Schmutz J."/>
            <person name="Larimer F."/>
            <person name="Land M."/>
            <person name="Hauser L."/>
            <person name="Kyrpides N."/>
            <person name="Mikhailova N."/>
            <person name="Bryant D.A."/>
            <person name="Hanada S."/>
            <person name="Tsukatani Y."/>
            <person name="Richardson P."/>
        </authorList>
    </citation>
    <scope>NUCLEOTIDE SEQUENCE [LARGE SCALE GENOMIC DNA]</scope>
    <source>
        <strain evidence="6">DSM 13941 / HLO8</strain>
    </source>
</reference>
<evidence type="ECO:0000313" key="5">
    <source>
        <dbReference type="EMBL" id="ABU58488.1"/>
    </source>
</evidence>
<keyword evidence="2 3" id="KW-0413">Isomerase</keyword>
<feature type="domain" description="4-oxalocrotonate tautomerase-like" evidence="4">
    <location>
        <begin position="4"/>
        <end position="60"/>
    </location>
</feature>
<dbReference type="RefSeq" id="WP_012120912.1">
    <property type="nucleotide sequence ID" value="NC_009767.1"/>
</dbReference>
<evidence type="ECO:0000259" key="4">
    <source>
        <dbReference type="Pfam" id="PF01361"/>
    </source>
</evidence>
<dbReference type="HOGENOM" id="CLU_148073_5_2_0"/>
<proteinExistence type="inferred from homology"/>
<dbReference type="InterPro" id="IPR004370">
    <property type="entry name" value="4-OT-like_dom"/>
</dbReference>
<dbReference type="NCBIfam" id="TIGR00013">
    <property type="entry name" value="taut"/>
    <property type="match status" value="1"/>
</dbReference>
<dbReference type="OrthoDB" id="9799841at2"/>
<sequence length="70" mass="8023">MLVLRVTMVEGRTDEQRAALMRRLSECAARHFDKSLEEVRLVIYEIPKTHWGVGGRSLAEREGTSHGTER</sequence>
<dbReference type="KEGG" id="rca:Rcas_2408"/>
<dbReference type="InterPro" id="IPR014347">
    <property type="entry name" value="Tautomerase/MIF_sf"/>
</dbReference>
<dbReference type="PANTHER" id="PTHR35530:SF1">
    <property type="entry name" value="2-HYDROXYMUCONATE TAUTOMERASE"/>
    <property type="match status" value="1"/>
</dbReference>
<evidence type="ECO:0000256" key="2">
    <source>
        <dbReference type="ARBA" id="ARBA00023235"/>
    </source>
</evidence>
<dbReference type="STRING" id="383372.Rcas_2408"/>
<dbReference type="eggNOG" id="COG1942">
    <property type="taxonomic scope" value="Bacteria"/>
</dbReference>
<protein>
    <recommendedName>
        <fullName evidence="3">Tautomerase</fullName>
        <ecNumber evidence="3">5.3.2.-</ecNumber>
    </recommendedName>
</protein>
<keyword evidence="6" id="KW-1185">Reference proteome</keyword>
<dbReference type="Pfam" id="PF01361">
    <property type="entry name" value="Tautomerase"/>
    <property type="match status" value="1"/>
</dbReference>